<evidence type="ECO:0000256" key="3">
    <source>
        <dbReference type="ARBA" id="ARBA00022989"/>
    </source>
</evidence>
<gene>
    <name evidence="7" type="ORF">SO802_020617</name>
</gene>
<comment type="caution">
    <text evidence="7">The sequence shown here is derived from an EMBL/GenBank/DDBJ whole genome shotgun (WGS) entry which is preliminary data.</text>
</comment>
<feature type="transmembrane region" description="Helical" evidence="5">
    <location>
        <begin position="80"/>
        <end position="101"/>
    </location>
</feature>
<dbReference type="PANTHER" id="PTHR21576:SF22">
    <property type="entry name" value="F25A4.25 PROTEIN"/>
    <property type="match status" value="1"/>
</dbReference>
<proteinExistence type="predicted"/>
<dbReference type="Proteomes" id="UP001459277">
    <property type="component" value="Unassembled WGS sequence"/>
</dbReference>
<feature type="transmembrane region" description="Helical" evidence="5">
    <location>
        <begin position="46"/>
        <end position="68"/>
    </location>
</feature>
<evidence type="ECO:0000259" key="6">
    <source>
        <dbReference type="Pfam" id="PF06813"/>
    </source>
</evidence>
<dbReference type="InterPro" id="IPR010658">
    <property type="entry name" value="Nodulin-like"/>
</dbReference>
<dbReference type="PANTHER" id="PTHR21576">
    <property type="entry name" value="UNCHARACTERIZED NODULIN-LIKE PROTEIN"/>
    <property type="match status" value="1"/>
</dbReference>
<accession>A0AAW2CCM4</accession>
<reference evidence="7 8" key="1">
    <citation type="submission" date="2024-01" db="EMBL/GenBank/DDBJ databases">
        <title>A telomere-to-telomere, gap-free genome of sweet tea (Lithocarpus litseifolius).</title>
        <authorList>
            <person name="Zhou J."/>
        </authorList>
    </citation>
    <scope>NUCLEOTIDE SEQUENCE [LARGE SCALE GENOMIC DNA]</scope>
    <source>
        <strain evidence="7">Zhou-2022a</strain>
        <tissue evidence="7">Leaf</tissue>
    </source>
</reference>
<comment type="subcellular location">
    <subcellularLocation>
        <location evidence="1">Membrane</location>
        <topology evidence="1">Multi-pass membrane protein</topology>
    </subcellularLocation>
</comment>
<organism evidence="7 8">
    <name type="scientific">Lithocarpus litseifolius</name>
    <dbReference type="NCBI Taxonomy" id="425828"/>
    <lineage>
        <taxon>Eukaryota</taxon>
        <taxon>Viridiplantae</taxon>
        <taxon>Streptophyta</taxon>
        <taxon>Embryophyta</taxon>
        <taxon>Tracheophyta</taxon>
        <taxon>Spermatophyta</taxon>
        <taxon>Magnoliopsida</taxon>
        <taxon>eudicotyledons</taxon>
        <taxon>Gunneridae</taxon>
        <taxon>Pentapetalae</taxon>
        <taxon>rosids</taxon>
        <taxon>fabids</taxon>
        <taxon>Fagales</taxon>
        <taxon>Fagaceae</taxon>
        <taxon>Lithocarpus</taxon>
    </lineage>
</organism>
<evidence type="ECO:0000256" key="2">
    <source>
        <dbReference type="ARBA" id="ARBA00022692"/>
    </source>
</evidence>
<protein>
    <recommendedName>
        <fullName evidence="6">Nodulin-like domain-containing protein</fullName>
    </recommendedName>
</protein>
<feature type="transmembrane region" description="Helical" evidence="5">
    <location>
        <begin position="113"/>
        <end position="131"/>
    </location>
</feature>
<keyword evidence="8" id="KW-1185">Reference proteome</keyword>
<keyword evidence="4 5" id="KW-0472">Membrane</keyword>
<evidence type="ECO:0000256" key="1">
    <source>
        <dbReference type="ARBA" id="ARBA00004141"/>
    </source>
</evidence>
<keyword evidence="2 5" id="KW-0812">Transmembrane</keyword>
<dbReference type="Pfam" id="PF06813">
    <property type="entry name" value="Nodulin-like"/>
    <property type="match status" value="1"/>
</dbReference>
<feature type="transmembrane region" description="Helical" evidence="5">
    <location>
        <begin position="14"/>
        <end position="34"/>
    </location>
</feature>
<evidence type="ECO:0000313" key="7">
    <source>
        <dbReference type="EMBL" id="KAK9995931.1"/>
    </source>
</evidence>
<name>A0AAW2CCM4_9ROSI</name>
<dbReference type="AlphaFoldDB" id="A0AAW2CCM4"/>
<sequence>MWAAVVGLIERPRLPVMCLFMLLSSHSMTFFNTANVVSGVQNFPQFSGTIVGIMKGCSGISGAILIQVYDTFYKGEPSTFLLMLALLRTFISLVLMLLVKIYKTNTGDEEKHLNCFSAVVLIIAGYLMIITSSVYHYGHTFSSLYFFCFYLHHLLELQSKPRRTIPRDF</sequence>
<evidence type="ECO:0000256" key="5">
    <source>
        <dbReference type="SAM" id="Phobius"/>
    </source>
</evidence>
<evidence type="ECO:0000256" key="4">
    <source>
        <dbReference type="ARBA" id="ARBA00023136"/>
    </source>
</evidence>
<keyword evidence="3 5" id="KW-1133">Transmembrane helix</keyword>
<feature type="domain" description="Nodulin-like" evidence="6">
    <location>
        <begin position="1"/>
        <end position="140"/>
    </location>
</feature>
<evidence type="ECO:0000313" key="8">
    <source>
        <dbReference type="Proteomes" id="UP001459277"/>
    </source>
</evidence>
<dbReference type="EMBL" id="JAZDWU010000007">
    <property type="protein sequence ID" value="KAK9995931.1"/>
    <property type="molecule type" value="Genomic_DNA"/>
</dbReference>
<dbReference type="GO" id="GO:0016020">
    <property type="term" value="C:membrane"/>
    <property type="evidence" value="ECO:0007669"/>
    <property type="project" value="UniProtKB-SubCell"/>
</dbReference>